<evidence type="ECO:0000313" key="2">
    <source>
        <dbReference type="EMBL" id="MPN36598.1"/>
    </source>
</evidence>
<organism evidence="2">
    <name type="scientific">bioreactor metagenome</name>
    <dbReference type="NCBI Taxonomy" id="1076179"/>
    <lineage>
        <taxon>unclassified sequences</taxon>
        <taxon>metagenomes</taxon>
        <taxon>ecological metagenomes</taxon>
    </lineage>
</organism>
<comment type="caution">
    <text evidence="2">The sequence shown here is derived from an EMBL/GenBank/DDBJ whole genome shotgun (WGS) entry which is preliminary data.</text>
</comment>
<gene>
    <name evidence="2" type="ORF">SDC9_184108</name>
</gene>
<reference evidence="2" key="1">
    <citation type="submission" date="2019-08" db="EMBL/GenBank/DDBJ databases">
        <authorList>
            <person name="Kucharzyk K."/>
            <person name="Murdoch R.W."/>
            <person name="Higgins S."/>
            <person name="Loffler F."/>
        </authorList>
    </citation>
    <scope>NUCLEOTIDE SEQUENCE</scope>
</reference>
<dbReference type="SUPFAM" id="SSF53613">
    <property type="entry name" value="Ribokinase-like"/>
    <property type="match status" value="1"/>
</dbReference>
<sequence length="82" mass="8848">MYFYNGEKAYYCTAPNIKLLSSACAGDASLAAFLSEWLKGNNVEFALKKSSSTGANVAESSGLGTLSKVDEYIKLLEVREVL</sequence>
<feature type="domain" description="Carbohydrate kinase PfkB" evidence="1">
    <location>
        <begin position="1"/>
        <end position="65"/>
    </location>
</feature>
<dbReference type="InterPro" id="IPR011611">
    <property type="entry name" value="PfkB_dom"/>
</dbReference>
<dbReference type="InterPro" id="IPR029056">
    <property type="entry name" value="Ribokinase-like"/>
</dbReference>
<dbReference type="Pfam" id="PF00294">
    <property type="entry name" value="PfkB"/>
    <property type="match status" value="1"/>
</dbReference>
<proteinExistence type="predicted"/>
<dbReference type="GO" id="GO:0005829">
    <property type="term" value="C:cytosol"/>
    <property type="evidence" value="ECO:0007669"/>
    <property type="project" value="TreeGrafter"/>
</dbReference>
<accession>A0A645HC42</accession>
<dbReference type="PANTHER" id="PTHR46566:SF1">
    <property type="entry name" value="1-PHOSPHOFRUCTOKINASE"/>
    <property type="match status" value="1"/>
</dbReference>
<dbReference type="Gene3D" id="3.40.1190.20">
    <property type="match status" value="1"/>
</dbReference>
<protein>
    <recommendedName>
        <fullName evidence="1">Carbohydrate kinase PfkB domain-containing protein</fullName>
    </recommendedName>
</protein>
<evidence type="ECO:0000259" key="1">
    <source>
        <dbReference type="Pfam" id="PF00294"/>
    </source>
</evidence>
<dbReference type="PANTHER" id="PTHR46566">
    <property type="entry name" value="1-PHOSPHOFRUCTOKINASE-RELATED"/>
    <property type="match status" value="1"/>
</dbReference>
<dbReference type="EMBL" id="VSSQ01090813">
    <property type="protein sequence ID" value="MPN36598.1"/>
    <property type="molecule type" value="Genomic_DNA"/>
</dbReference>
<dbReference type="AlphaFoldDB" id="A0A645HC42"/>
<name>A0A645HC42_9ZZZZ</name>
<dbReference type="GO" id="GO:0008443">
    <property type="term" value="F:phosphofructokinase activity"/>
    <property type="evidence" value="ECO:0007669"/>
    <property type="project" value="TreeGrafter"/>
</dbReference>